<organism evidence="3 4">
    <name type="scientific">Colletotrichum melonis</name>
    <dbReference type="NCBI Taxonomy" id="1209925"/>
    <lineage>
        <taxon>Eukaryota</taxon>
        <taxon>Fungi</taxon>
        <taxon>Dikarya</taxon>
        <taxon>Ascomycota</taxon>
        <taxon>Pezizomycotina</taxon>
        <taxon>Sordariomycetes</taxon>
        <taxon>Hypocreomycetidae</taxon>
        <taxon>Glomerellales</taxon>
        <taxon>Glomerellaceae</taxon>
        <taxon>Colletotrichum</taxon>
        <taxon>Colletotrichum acutatum species complex</taxon>
    </lineage>
</organism>
<feature type="non-terminal residue" evidence="3">
    <location>
        <position position="1"/>
    </location>
</feature>
<evidence type="ECO:0000256" key="1">
    <source>
        <dbReference type="SAM" id="MobiDB-lite"/>
    </source>
</evidence>
<comment type="caution">
    <text evidence="3">The sequence shown here is derived from an EMBL/GenBank/DDBJ whole genome shotgun (WGS) entry which is preliminary data.</text>
</comment>
<dbReference type="AlphaFoldDB" id="A0AAI9XPG8"/>
<evidence type="ECO:0000313" key="3">
    <source>
        <dbReference type="EMBL" id="KAK1455424.1"/>
    </source>
</evidence>
<dbReference type="EMBL" id="MLGG01000024">
    <property type="protein sequence ID" value="KAK1455424.1"/>
    <property type="molecule type" value="Genomic_DNA"/>
</dbReference>
<feature type="transmembrane region" description="Helical" evidence="2">
    <location>
        <begin position="23"/>
        <end position="42"/>
    </location>
</feature>
<dbReference type="Proteomes" id="UP001239795">
    <property type="component" value="Unassembled WGS sequence"/>
</dbReference>
<proteinExistence type="predicted"/>
<protein>
    <submittedName>
        <fullName evidence="3">Uncharacterized protein</fullName>
    </submittedName>
</protein>
<evidence type="ECO:0000313" key="4">
    <source>
        <dbReference type="Proteomes" id="UP001239795"/>
    </source>
</evidence>
<keyword evidence="4" id="KW-1185">Reference proteome</keyword>
<feature type="region of interest" description="Disordered" evidence="1">
    <location>
        <begin position="66"/>
        <end position="92"/>
    </location>
</feature>
<evidence type="ECO:0000256" key="2">
    <source>
        <dbReference type="SAM" id="Phobius"/>
    </source>
</evidence>
<keyword evidence="2" id="KW-0472">Membrane</keyword>
<keyword evidence="2" id="KW-1133">Transmembrane helix</keyword>
<keyword evidence="2" id="KW-0812">Transmembrane</keyword>
<sequence length="206" mass="22938">SSQICAHCCIVWCEQRTQRHGHFYLSSLLSLLSLWFSLPYCWHLTSQTHHYHHLTCAAPAKKRRGHSLSSQRSGCPAPKKQSSQNGASDLNPNELFPTSPSLLFLLFPSSPLPTVSSLPPHRSPHPVLFFLPSSLLSCLPPSDPASRSHRSSAPGFKFSTLLTRFPTLSVACDDFRFATPCEQARLLLLRFLFKPHLCSSSPCSEL</sequence>
<gene>
    <name evidence="3" type="ORF">CMEL01_04184</name>
</gene>
<name>A0AAI9XPG8_9PEZI</name>
<reference evidence="3 4" key="1">
    <citation type="submission" date="2016-10" db="EMBL/GenBank/DDBJ databases">
        <title>The genome sequence of Colletotrichum fioriniae PJ7.</title>
        <authorList>
            <person name="Baroncelli R."/>
        </authorList>
    </citation>
    <scope>NUCLEOTIDE SEQUENCE [LARGE SCALE GENOMIC DNA]</scope>
    <source>
        <strain evidence="3">Col 31</strain>
    </source>
</reference>
<accession>A0AAI9XPG8</accession>
<feature type="compositionally biased region" description="Polar residues" evidence="1">
    <location>
        <begin position="80"/>
        <end position="91"/>
    </location>
</feature>